<comment type="caution">
    <text evidence="1">The sequence shown here is derived from an EMBL/GenBank/DDBJ whole genome shotgun (WGS) entry which is preliminary data.</text>
</comment>
<dbReference type="Pfam" id="PF07600">
    <property type="entry name" value="DUF1564"/>
    <property type="match status" value="1"/>
</dbReference>
<dbReference type="OrthoDB" id="9894760at2"/>
<evidence type="ECO:0000313" key="1">
    <source>
        <dbReference type="EMBL" id="TGK34601.1"/>
    </source>
</evidence>
<dbReference type="EMBL" id="RQFA01000037">
    <property type="protein sequence ID" value="TGK34601.1"/>
    <property type="molecule type" value="Genomic_DNA"/>
</dbReference>
<proteinExistence type="predicted"/>
<sequence length="180" mass="21379">MKAILLNTDQKIKSIYEDEKREVVSLLIAEKNLRHLTEKEKKTLIKNFVPLIRKYEKYLISTKRIHNKAGKILYNREQSPLKKINLRMKNSDWNLLSLLASTHGVSRSFLMNYILWLDKVGIHNFMMEKFFKGTSNKIGSYQFNWRIQFQSNQLIRELIIEPNLILVSSLKNKRKDTLLL</sequence>
<dbReference type="AlphaFoldDB" id="A0A5F1YCC7"/>
<reference evidence="1" key="1">
    <citation type="journal article" date="2019" name="PLoS Negl. Trop. Dis.">
        <title>Revisiting the worldwide diversity of Leptospira species in the environment.</title>
        <authorList>
            <person name="Vincent A.T."/>
            <person name="Schiettekatte O."/>
            <person name="Bourhy P."/>
            <person name="Veyrier F.J."/>
            <person name="Picardeau M."/>
        </authorList>
    </citation>
    <scope>NUCLEOTIDE SEQUENCE [LARGE SCALE GENOMIC DNA]</scope>
    <source>
        <strain evidence="1">201800299</strain>
    </source>
</reference>
<dbReference type="Proteomes" id="UP000298277">
    <property type="component" value="Unassembled WGS sequence"/>
</dbReference>
<gene>
    <name evidence="1" type="ORF">EHQ17_09295</name>
</gene>
<protein>
    <submittedName>
        <fullName evidence="1">DUF1564 family protein</fullName>
    </submittedName>
</protein>
<organism evidence="1 2">
    <name type="scientific">Leptospira gomenensis</name>
    <dbReference type="NCBI Taxonomy" id="2484974"/>
    <lineage>
        <taxon>Bacteria</taxon>
        <taxon>Pseudomonadati</taxon>
        <taxon>Spirochaetota</taxon>
        <taxon>Spirochaetia</taxon>
        <taxon>Leptospirales</taxon>
        <taxon>Leptospiraceae</taxon>
        <taxon>Leptospira</taxon>
    </lineage>
</organism>
<keyword evidence="2" id="KW-1185">Reference proteome</keyword>
<name>A0A5F1YCC7_9LEPT</name>
<dbReference type="RefSeq" id="WP_135595223.1">
    <property type="nucleotide sequence ID" value="NZ_RQEZ01000114.1"/>
</dbReference>
<dbReference type="InterPro" id="IPR011458">
    <property type="entry name" value="DUF1564"/>
</dbReference>
<evidence type="ECO:0000313" key="2">
    <source>
        <dbReference type="Proteomes" id="UP000298277"/>
    </source>
</evidence>
<accession>A0A5F1YCC7</accession>